<keyword evidence="3" id="KW-1185">Reference proteome</keyword>
<dbReference type="AlphaFoldDB" id="A0A918WL08"/>
<evidence type="ECO:0000313" key="3">
    <source>
        <dbReference type="Proteomes" id="UP000644507"/>
    </source>
</evidence>
<reference evidence="2" key="1">
    <citation type="journal article" date="2014" name="Int. J. Syst. Evol. Microbiol.">
        <title>Complete genome sequence of Corynebacterium casei LMG S-19264T (=DSM 44701T), isolated from a smear-ripened cheese.</title>
        <authorList>
            <consortium name="US DOE Joint Genome Institute (JGI-PGF)"/>
            <person name="Walter F."/>
            <person name="Albersmeier A."/>
            <person name="Kalinowski J."/>
            <person name="Ruckert C."/>
        </authorList>
    </citation>
    <scope>NUCLEOTIDE SEQUENCE</scope>
    <source>
        <strain evidence="2">KCTC 12988</strain>
    </source>
</reference>
<dbReference type="SUPFAM" id="SSF143120">
    <property type="entry name" value="YefM-like"/>
    <property type="match status" value="1"/>
</dbReference>
<dbReference type="EMBL" id="BMXI01000009">
    <property type="protein sequence ID" value="GHC56026.1"/>
    <property type="molecule type" value="Genomic_DNA"/>
</dbReference>
<evidence type="ECO:0000256" key="1">
    <source>
        <dbReference type="ARBA" id="ARBA00009981"/>
    </source>
</evidence>
<reference evidence="2" key="2">
    <citation type="submission" date="2020-09" db="EMBL/GenBank/DDBJ databases">
        <authorList>
            <person name="Sun Q."/>
            <person name="Kim S."/>
        </authorList>
    </citation>
    <scope>NUCLEOTIDE SEQUENCE</scope>
    <source>
        <strain evidence="2">KCTC 12988</strain>
    </source>
</reference>
<dbReference type="InterPro" id="IPR036165">
    <property type="entry name" value="YefM-like_sf"/>
</dbReference>
<dbReference type="Proteomes" id="UP000644507">
    <property type="component" value="Unassembled WGS sequence"/>
</dbReference>
<evidence type="ECO:0000313" key="2">
    <source>
        <dbReference type="EMBL" id="GHC56026.1"/>
    </source>
</evidence>
<comment type="caution">
    <text evidence="2">The sequence shown here is derived from an EMBL/GenBank/DDBJ whole genome shotgun (WGS) entry which is preliminary data.</text>
</comment>
<name>A0A918WL08_9BACT</name>
<proteinExistence type="inferred from homology"/>
<sequence length="82" mass="9205">MNWSLTDAKHHLAEIVSLALTQGPQRVSRGEDTVVVMAWDEYAKLIDEKPSFKSLLMDGPDFEGLDLERSQSTMREIEGAVN</sequence>
<evidence type="ECO:0008006" key="4">
    <source>
        <dbReference type="Google" id="ProtNLM"/>
    </source>
</evidence>
<accession>A0A918WL08</accession>
<gene>
    <name evidence="2" type="ORF">GCM10007100_23640</name>
</gene>
<protein>
    <recommendedName>
        <fullName evidence="4">Antitoxin</fullName>
    </recommendedName>
</protein>
<dbReference type="Gene3D" id="3.40.1620.10">
    <property type="entry name" value="YefM-like domain"/>
    <property type="match status" value="1"/>
</dbReference>
<dbReference type="RefSeq" id="WP_189570172.1">
    <property type="nucleotide sequence ID" value="NZ_BMXI01000009.1"/>
</dbReference>
<organism evidence="2 3">
    <name type="scientific">Roseibacillus persicicus</name>
    <dbReference type="NCBI Taxonomy" id="454148"/>
    <lineage>
        <taxon>Bacteria</taxon>
        <taxon>Pseudomonadati</taxon>
        <taxon>Verrucomicrobiota</taxon>
        <taxon>Verrucomicrobiia</taxon>
        <taxon>Verrucomicrobiales</taxon>
        <taxon>Verrucomicrobiaceae</taxon>
        <taxon>Roseibacillus</taxon>
    </lineage>
</organism>
<comment type="similarity">
    <text evidence="1">Belongs to the phD/YefM antitoxin family.</text>
</comment>